<dbReference type="Proteomes" id="UP000049855">
    <property type="component" value="Unassembled WGS sequence"/>
</dbReference>
<protein>
    <submittedName>
        <fullName evidence="1">Uncharacterized protein</fullName>
    </submittedName>
</protein>
<dbReference type="RefSeq" id="WP_021169414.1">
    <property type="nucleotide sequence ID" value="NZ_CTRP01000003.1"/>
</dbReference>
<sequence>MNTYLREEDEIKISQKRVDEFCKKYHFPPMKVRSILMQANIRIFHAIVIPYEEIEFFLDPLVLQCREAQTIIRNIIRNHLNIVYEQQYRQSIRHLDYIFVYLDGEYRLFIITIFEKPVICRVVADIQNLETQHAGMLAKKLRYLTGRGPQNTKAICMNSSLIVYIINGLVSKGDKLFAAKSLDNGKCIERIANHNLKEAFDSMYTGTAINNVNIIDIDNDISISLVFEAGEFALSNNELAASEFCHKQLELISMFTAR</sequence>
<dbReference type="AlphaFoldDB" id="A0A0U1KUC7"/>
<keyword evidence="2" id="KW-1185">Reference proteome</keyword>
<accession>A0A0U1KUC7</accession>
<evidence type="ECO:0000313" key="1">
    <source>
        <dbReference type="EMBL" id="CQR70689.1"/>
    </source>
</evidence>
<organism evidence="1 2">
    <name type="scientific">Sporomusa ovata</name>
    <dbReference type="NCBI Taxonomy" id="2378"/>
    <lineage>
        <taxon>Bacteria</taxon>
        <taxon>Bacillati</taxon>
        <taxon>Bacillota</taxon>
        <taxon>Negativicutes</taxon>
        <taxon>Selenomonadales</taxon>
        <taxon>Sporomusaceae</taxon>
        <taxon>Sporomusa</taxon>
    </lineage>
</organism>
<name>A0A0U1KUC7_9FIRM</name>
<evidence type="ECO:0000313" key="2">
    <source>
        <dbReference type="Proteomes" id="UP000049855"/>
    </source>
</evidence>
<proteinExistence type="predicted"/>
<reference evidence="2" key="1">
    <citation type="submission" date="2015-03" db="EMBL/GenBank/DDBJ databases">
        <authorList>
            <person name="Nijsse Bart"/>
        </authorList>
    </citation>
    <scope>NUCLEOTIDE SEQUENCE [LARGE SCALE GENOMIC DNA]</scope>
</reference>
<dbReference type="EMBL" id="CTRP01000003">
    <property type="protein sequence ID" value="CQR70689.1"/>
    <property type="molecule type" value="Genomic_DNA"/>
</dbReference>
<gene>
    <name evidence="1" type="ORF">SpAn4DRAFT_1667</name>
</gene>